<organism evidence="2">
    <name type="scientific">Arion vulgaris</name>
    <dbReference type="NCBI Taxonomy" id="1028688"/>
    <lineage>
        <taxon>Eukaryota</taxon>
        <taxon>Metazoa</taxon>
        <taxon>Spiralia</taxon>
        <taxon>Lophotrochozoa</taxon>
        <taxon>Mollusca</taxon>
        <taxon>Gastropoda</taxon>
        <taxon>Heterobranchia</taxon>
        <taxon>Euthyneura</taxon>
        <taxon>Panpulmonata</taxon>
        <taxon>Eupulmonata</taxon>
        <taxon>Stylommatophora</taxon>
        <taxon>Helicina</taxon>
        <taxon>Arionoidea</taxon>
        <taxon>Arionidae</taxon>
        <taxon>Arion</taxon>
    </lineage>
</organism>
<evidence type="ECO:0000256" key="1">
    <source>
        <dbReference type="SAM" id="MobiDB-lite"/>
    </source>
</evidence>
<protein>
    <submittedName>
        <fullName evidence="2">Uncharacterized protein</fullName>
    </submittedName>
</protein>
<dbReference type="EMBL" id="HACG01050418">
    <property type="protein sequence ID" value="CEK97283.1"/>
    <property type="molecule type" value="Transcribed_RNA"/>
</dbReference>
<dbReference type="AlphaFoldDB" id="A0A0B7BW96"/>
<gene>
    <name evidence="2" type="primary">ORF215316</name>
</gene>
<feature type="region of interest" description="Disordered" evidence="1">
    <location>
        <begin position="16"/>
        <end position="39"/>
    </location>
</feature>
<sequence length="57" mass="6623">MLPNSHVKPPLVINIRFNKSNTDSRDKENGENSQRHECTDTDRKLYVYAKSSNGNRF</sequence>
<reference evidence="2" key="1">
    <citation type="submission" date="2014-12" db="EMBL/GenBank/DDBJ databases">
        <title>Insight into the proteome of Arion vulgaris.</title>
        <authorList>
            <person name="Aradska J."/>
            <person name="Bulat T."/>
            <person name="Smidak R."/>
            <person name="Sarate P."/>
            <person name="Gangsoo J."/>
            <person name="Sialana F."/>
            <person name="Bilban M."/>
            <person name="Lubec G."/>
        </authorList>
    </citation>
    <scope>NUCLEOTIDE SEQUENCE</scope>
    <source>
        <tissue evidence="2">Skin</tissue>
    </source>
</reference>
<feature type="compositionally biased region" description="Basic and acidic residues" evidence="1">
    <location>
        <begin position="22"/>
        <end position="39"/>
    </location>
</feature>
<proteinExistence type="predicted"/>
<accession>A0A0B7BW96</accession>
<name>A0A0B7BW96_9EUPU</name>
<evidence type="ECO:0000313" key="2">
    <source>
        <dbReference type="EMBL" id="CEK97283.1"/>
    </source>
</evidence>